<sequence length="388" mass="40858">AGDQPAAGRRPHRALPHRRPARVPVRRAALPARGIGSGARGGRSAGGTRPLDRDQHRLGPDDRVPPAPVVARPGRRGGDGHGAARHGARLGGGAGADPPLAGRDARLPRRGHGERRRHGPPRARPGRHRGRRGPRLRGTVRGGGAHGRAHHSHGLARPRPRGARTCRLRARLRPHPRRRARAGHHPLAGRDVRPGAGRLLGERRPHARHGNGAGRHRRPRGQGGRREDLAPRQGEGDRHAAAAAGRRPHVHGRRLRLRGADRGRRAGPLGRAARHLRPDRAGGGRGAGLPLAGRPARLPRHPGVDRAALAPHLPQPDALLQDGRGVHGLAERPPGPLHHAGRAAIGALRPALRRAVPPGRPRRAALRPGAGGGADADPARAARGGAGL</sequence>
<proteinExistence type="predicted"/>
<feature type="compositionally biased region" description="Gly residues" evidence="1">
    <location>
        <begin position="35"/>
        <end position="45"/>
    </location>
</feature>
<feature type="compositionally biased region" description="Basic residues" evidence="1">
    <location>
        <begin position="147"/>
        <end position="184"/>
    </location>
</feature>
<evidence type="ECO:0000256" key="1">
    <source>
        <dbReference type="SAM" id="MobiDB-lite"/>
    </source>
</evidence>
<dbReference type="AlphaFoldDB" id="A0A6J4LKW2"/>
<feature type="non-terminal residue" evidence="2">
    <location>
        <position position="388"/>
    </location>
</feature>
<protein>
    <submittedName>
        <fullName evidence="2">Uncharacterized protein</fullName>
    </submittedName>
</protein>
<organism evidence="2">
    <name type="scientific">uncultured Microvirga sp</name>
    <dbReference type="NCBI Taxonomy" id="412392"/>
    <lineage>
        <taxon>Bacteria</taxon>
        <taxon>Pseudomonadati</taxon>
        <taxon>Pseudomonadota</taxon>
        <taxon>Alphaproteobacteria</taxon>
        <taxon>Hyphomicrobiales</taxon>
        <taxon>Methylobacteriaceae</taxon>
        <taxon>Microvirga</taxon>
        <taxon>environmental samples</taxon>
    </lineage>
</organism>
<feature type="compositionally biased region" description="Basic residues" evidence="1">
    <location>
        <begin position="108"/>
        <end position="135"/>
    </location>
</feature>
<reference evidence="2" key="1">
    <citation type="submission" date="2020-02" db="EMBL/GenBank/DDBJ databases">
        <authorList>
            <person name="Meier V. D."/>
        </authorList>
    </citation>
    <scope>NUCLEOTIDE SEQUENCE</scope>
    <source>
        <strain evidence="2">AVDCRST_MAG90</strain>
    </source>
</reference>
<dbReference type="EMBL" id="CADCUC010000326">
    <property type="protein sequence ID" value="CAA9334925.1"/>
    <property type="molecule type" value="Genomic_DNA"/>
</dbReference>
<feature type="compositionally biased region" description="Basic residues" evidence="1">
    <location>
        <begin position="9"/>
        <end position="25"/>
    </location>
</feature>
<feature type="region of interest" description="Disordered" evidence="1">
    <location>
        <begin position="354"/>
        <end position="388"/>
    </location>
</feature>
<feature type="compositionally biased region" description="Basic residues" evidence="1">
    <location>
        <begin position="246"/>
        <end position="257"/>
    </location>
</feature>
<feature type="region of interest" description="Disordered" evidence="1">
    <location>
        <begin position="1"/>
        <end position="295"/>
    </location>
</feature>
<name>A0A6J4LKW2_9HYPH</name>
<evidence type="ECO:0000313" key="2">
    <source>
        <dbReference type="EMBL" id="CAA9334925.1"/>
    </source>
</evidence>
<feature type="compositionally biased region" description="Low complexity" evidence="1">
    <location>
        <begin position="375"/>
        <end position="388"/>
    </location>
</feature>
<accession>A0A6J4LKW2</accession>
<feature type="compositionally biased region" description="Basic residues" evidence="1">
    <location>
        <begin position="205"/>
        <end position="220"/>
    </location>
</feature>
<feature type="compositionally biased region" description="Basic and acidic residues" evidence="1">
    <location>
        <begin position="224"/>
        <end position="240"/>
    </location>
</feature>
<feature type="compositionally biased region" description="Basic and acidic residues" evidence="1">
    <location>
        <begin position="50"/>
        <end position="64"/>
    </location>
</feature>
<gene>
    <name evidence="2" type="ORF">AVDCRST_MAG90-1684</name>
</gene>
<feature type="non-terminal residue" evidence="2">
    <location>
        <position position="1"/>
    </location>
</feature>